<evidence type="ECO:0000256" key="4">
    <source>
        <dbReference type="ARBA" id="ARBA00022448"/>
    </source>
</evidence>
<keyword evidence="9" id="KW-0496">Mitochondrion</keyword>
<keyword evidence="7" id="KW-0653">Protein transport</keyword>
<evidence type="ECO:0000256" key="10">
    <source>
        <dbReference type="ARBA" id="ARBA00023136"/>
    </source>
</evidence>
<evidence type="ECO:0000256" key="2">
    <source>
        <dbReference type="ARBA" id="ARBA00004572"/>
    </source>
</evidence>
<dbReference type="GO" id="GO:0045040">
    <property type="term" value="P:protein insertion into mitochondrial outer membrane"/>
    <property type="evidence" value="ECO:0007669"/>
    <property type="project" value="InterPro"/>
</dbReference>
<dbReference type="PANTHER" id="PTHR32409">
    <property type="entry name" value="MITOCHONDRIAL IMPORT RECEPTOR SUBUNIT TOM20-1-RELATED"/>
    <property type="match status" value="1"/>
</dbReference>
<name>A0A7S0VMK6_9CHLO</name>
<keyword evidence="5 11" id="KW-0812">Transmembrane</keyword>
<evidence type="ECO:0000256" key="3">
    <source>
        <dbReference type="ARBA" id="ARBA00005792"/>
    </source>
</evidence>
<dbReference type="EMBL" id="HBFM01034500">
    <property type="protein sequence ID" value="CAD8793594.1"/>
    <property type="molecule type" value="Transcribed_RNA"/>
</dbReference>
<evidence type="ECO:0000313" key="12">
    <source>
        <dbReference type="EMBL" id="CAD8793594.1"/>
    </source>
</evidence>
<proteinExistence type="inferred from homology"/>
<reference evidence="12" key="1">
    <citation type="submission" date="2021-01" db="EMBL/GenBank/DDBJ databases">
        <authorList>
            <person name="Corre E."/>
            <person name="Pelletier E."/>
            <person name="Niang G."/>
            <person name="Scheremetjew M."/>
            <person name="Finn R."/>
            <person name="Kale V."/>
            <person name="Holt S."/>
            <person name="Cochrane G."/>
            <person name="Meng A."/>
            <person name="Brown T."/>
            <person name="Cohen L."/>
        </authorList>
    </citation>
    <scope>NUCLEOTIDE SEQUENCE</scope>
    <source>
        <strain evidence="12">SAG 63-3</strain>
    </source>
</reference>
<feature type="transmembrane region" description="Helical" evidence="11">
    <location>
        <begin position="163"/>
        <end position="184"/>
    </location>
</feature>
<evidence type="ECO:0000256" key="1">
    <source>
        <dbReference type="ARBA" id="ARBA00003450"/>
    </source>
</evidence>
<comment type="function">
    <text evidence="1">Central component of the receptor complex responsible for the recognition and translocation of cytosolically synthesized mitochondrial preproteins. Together with TOM22 functions as the transit peptide receptor at the surface of the mitochondrion outer membrane and facilitates the movement of preproteins into the translocation pore.</text>
</comment>
<accession>A0A7S0VMK6</accession>
<evidence type="ECO:0000256" key="8">
    <source>
        <dbReference type="ARBA" id="ARBA00022989"/>
    </source>
</evidence>
<keyword evidence="6" id="KW-1000">Mitochondrion outer membrane</keyword>
<evidence type="ECO:0000256" key="11">
    <source>
        <dbReference type="SAM" id="Phobius"/>
    </source>
</evidence>
<comment type="similarity">
    <text evidence="3">Belongs to the Tom20 family.</text>
</comment>
<evidence type="ECO:0000256" key="6">
    <source>
        <dbReference type="ARBA" id="ARBA00022787"/>
    </source>
</evidence>
<evidence type="ECO:0000256" key="7">
    <source>
        <dbReference type="ARBA" id="ARBA00022927"/>
    </source>
</evidence>
<comment type="subcellular location">
    <subcellularLocation>
        <location evidence="2">Mitochondrion outer membrane</location>
        <topology evidence="2">Single-pass membrane protein</topology>
    </subcellularLocation>
</comment>
<organism evidence="12">
    <name type="scientific">Polytomella parva</name>
    <dbReference type="NCBI Taxonomy" id="51329"/>
    <lineage>
        <taxon>Eukaryota</taxon>
        <taxon>Viridiplantae</taxon>
        <taxon>Chlorophyta</taxon>
        <taxon>core chlorophytes</taxon>
        <taxon>Chlorophyceae</taxon>
        <taxon>CS clade</taxon>
        <taxon>Chlamydomonadales</taxon>
        <taxon>Chlamydomonadaceae</taxon>
        <taxon>Polytomella</taxon>
    </lineage>
</organism>
<evidence type="ECO:0000256" key="9">
    <source>
        <dbReference type="ARBA" id="ARBA00023128"/>
    </source>
</evidence>
<dbReference type="GO" id="GO:0005742">
    <property type="term" value="C:mitochondrial outer membrane translocase complex"/>
    <property type="evidence" value="ECO:0007669"/>
    <property type="project" value="InterPro"/>
</dbReference>
<keyword evidence="8 11" id="KW-1133">Transmembrane helix</keyword>
<dbReference type="AlphaFoldDB" id="A0A7S0VMK6"/>
<dbReference type="Pfam" id="PF06552">
    <property type="entry name" value="TOM20_plant"/>
    <property type="match status" value="1"/>
</dbReference>
<dbReference type="InterPro" id="IPR011990">
    <property type="entry name" value="TPR-like_helical_dom_sf"/>
</dbReference>
<dbReference type="Gene3D" id="1.25.40.10">
    <property type="entry name" value="Tetratricopeptide repeat domain"/>
    <property type="match status" value="1"/>
</dbReference>
<evidence type="ECO:0008006" key="13">
    <source>
        <dbReference type="Google" id="ProtNLM"/>
    </source>
</evidence>
<sequence length="191" mass="20857">MFGEESEREQFFEAAKLQAISEYEKDNKNVQALIRWGGALLELAHFKQGDQSQETIEEAISKLKKALELDPESSQAQWCLGNAYTSLGFLCPDKTIALGKFKDAAECFKDCVKRDPTNETYKKAIEMCEKAPEFYDEIQAHIASDRAGGASARGAESAGGNDIWWEVGGWVLLGAVVVGALVLAKSSKASA</sequence>
<evidence type="ECO:0000256" key="5">
    <source>
        <dbReference type="ARBA" id="ARBA00022692"/>
    </source>
</evidence>
<dbReference type="InterPro" id="IPR010547">
    <property type="entry name" value="TOM20_imprt_rcpt"/>
</dbReference>
<keyword evidence="10 11" id="KW-0472">Membrane</keyword>
<dbReference type="PANTHER" id="PTHR32409:SF3">
    <property type="entry name" value="MITOCHONDRIAL IMPORT RECEPTOR SUBUNIT TOM20-1-RELATED"/>
    <property type="match status" value="1"/>
</dbReference>
<gene>
    <name evidence="12" type="ORF">PPAR00522_LOCUS22464</name>
</gene>
<protein>
    <recommendedName>
        <fullName evidence="13">Mitochondrial import receptor subunit TOM20</fullName>
    </recommendedName>
</protein>
<keyword evidence="4" id="KW-0813">Transport</keyword>
<dbReference type="SUPFAM" id="SSF48452">
    <property type="entry name" value="TPR-like"/>
    <property type="match status" value="1"/>
</dbReference>
<dbReference type="GO" id="GO:0015031">
    <property type="term" value="P:protein transport"/>
    <property type="evidence" value="ECO:0007669"/>
    <property type="project" value="UniProtKB-KW"/>
</dbReference>